<dbReference type="Proteomes" id="UP000734854">
    <property type="component" value="Unassembled WGS sequence"/>
</dbReference>
<dbReference type="AlphaFoldDB" id="A0A8J5F2B1"/>
<proteinExistence type="predicted"/>
<accession>A0A8J5F2B1</accession>
<organism evidence="1 2">
    <name type="scientific">Zingiber officinale</name>
    <name type="common">Ginger</name>
    <name type="synonym">Amomum zingiber</name>
    <dbReference type="NCBI Taxonomy" id="94328"/>
    <lineage>
        <taxon>Eukaryota</taxon>
        <taxon>Viridiplantae</taxon>
        <taxon>Streptophyta</taxon>
        <taxon>Embryophyta</taxon>
        <taxon>Tracheophyta</taxon>
        <taxon>Spermatophyta</taxon>
        <taxon>Magnoliopsida</taxon>
        <taxon>Liliopsida</taxon>
        <taxon>Zingiberales</taxon>
        <taxon>Zingiberaceae</taxon>
        <taxon>Zingiber</taxon>
    </lineage>
</organism>
<protein>
    <submittedName>
        <fullName evidence="1">Uncharacterized protein</fullName>
    </submittedName>
</protein>
<name>A0A8J5F2B1_ZINOF</name>
<evidence type="ECO:0000313" key="2">
    <source>
        <dbReference type="Proteomes" id="UP000734854"/>
    </source>
</evidence>
<evidence type="ECO:0000313" key="1">
    <source>
        <dbReference type="EMBL" id="KAG6479220.1"/>
    </source>
</evidence>
<keyword evidence="2" id="KW-1185">Reference proteome</keyword>
<reference evidence="1 2" key="1">
    <citation type="submission" date="2020-08" db="EMBL/GenBank/DDBJ databases">
        <title>Plant Genome Project.</title>
        <authorList>
            <person name="Zhang R.-G."/>
        </authorList>
    </citation>
    <scope>NUCLEOTIDE SEQUENCE [LARGE SCALE GENOMIC DNA]</scope>
    <source>
        <tissue evidence="1">Rhizome</tissue>
    </source>
</reference>
<sequence length="203" mass="23191">MTTTRIEQQQVTTTPLFEDQIRGYRRNQRRLYNAQQAVRRVGQALTGGTSTRHTLEQQIEPEAQLQLSMQERASIVPAEPAEVNIQTMMDGRISLSFSNYAVAQPAKEPKYNNNDEEILAVLIETHPGIFTHYEGIEEEYFKNYGDYDEYMLKGKQIAEQEEERYSSEPHILVNRMFPQAVLPKRQTEGSTGLDIAASHAAII</sequence>
<gene>
    <name evidence="1" type="ORF">ZIOFF_062682</name>
</gene>
<comment type="caution">
    <text evidence="1">The sequence shown here is derived from an EMBL/GenBank/DDBJ whole genome shotgun (WGS) entry which is preliminary data.</text>
</comment>
<dbReference type="EMBL" id="JACMSC010000017">
    <property type="protein sequence ID" value="KAG6479220.1"/>
    <property type="molecule type" value="Genomic_DNA"/>
</dbReference>